<feature type="zinc finger region" description="TRAF-type" evidence="4">
    <location>
        <begin position="166"/>
        <end position="213"/>
    </location>
</feature>
<dbReference type="InterPro" id="IPR027370">
    <property type="entry name" value="Znf-RING_euk"/>
</dbReference>
<dbReference type="EnsemblMetazoa" id="Aqu2.1.32676_001">
    <property type="protein sequence ID" value="Aqu2.1.32676_001"/>
    <property type="gene ID" value="Aqu2.1.32676"/>
</dbReference>
<evidence type="ECO:0000313" key="7">
    <source>
        <dbReference type="EnsemblMetazoa" id="Aqu2.1.32676_001"/>
    </source>
</evidence>
<accession>A0A1X7UY97</accession>
<feature type="zinc finger region" description="TRAF-type" evidence="4">
    <location>
        <begin position="336"/>
        <end position="389"/>
    </location>
</feature>
<feature type="domain" description="TRAF-type" evidence="6">
    <location>
        <begin position="716"/>
        <end position="762"/>
    </location>
</feature>
<dbReference type="GO" id="GO:0008270">
    <property type="term" value="F:zinc ion binding"/>
    <property type="evidence" value="ECO:0007669"/>
    <property type="project" value="UniProtKB-KW"/>
</dbReference>
<dbReference type="Gene3D" id="3.30.40.10">
    <property type="entry name" value="Zinc/RING finger domain, C3HC4 (zinc finger)"/>
    <property type="match status" value="9"/>
</dbReference>
<reference evidence="7" key="1">
    <citation type="submission" date="2017-05" db="UniProtKB">
        <authorList>
            <consortium name="EnsemblMetazoa"/>
        </authorList>
    </citation>
    <scope>IDENTIFICATION</scope>
</reference>
<sequence length="933" mass="107939">MSRFSKDELSFVKEVPEHIEIECPVCLNILTDPHLVTCCGHNFCGSCIERVKAGDGSCPMCKDKEYQSFIDKKCSRIINGLEVYCSNKEKGCEWKGELKNMSTHLNKEKREGECQYEEVKCQYKECQERKQRRYLKYHEDRECLQRPVLCQYCGEIGTFLFITKDHYEECWYYPVTCPNKCASTTMPRFNLEYHIDNKCPLEPVDCVFSWAGCNDKPLRKDVHEHTADTKHMTLLAVAWPFHCLNIMSCFSKEELVFVKELPDHVQLECPICLYILTDPHLVSCCGYNFCGSCIERKKYQFMVNKERIRIINGLEVYCSNVKKGCQWKGELKNMSTHLNKEKREGECQYEKVKCQYEECQERMQRRYLKRHKDKECPQRPFECEHCGEEGTFLSITKNHYKECCWYPVTCPRGCASTTMPRFNLKHHIDNQCPLEPVDCAFSWAGCNDKPLRKDVHVHTADTKHMTLLAVACGQLKKENEQIKEDNEKIKFEVKTKAKFKFHIHTAIANGLSIPLLPIDVTLNLRTPSLRAVYFYSNVCGQYMSLLPLLNMSQFSKEELSFVKEVPEQIEIECPVCLDILTDPHLVTCCGHNFCGSCIERVKAGDGPCPMCKEKKYQSFIDKKCSRIINGLEVYCNNKKKGCQWKGELKNMSTHLNKEKREGECEYEEVKCRYEKCQERKQRKHIKLHEDHRCPQRIVECKYCGGKGTFLFITKDHYEECRQYPVTCPNKCLSTNMPRYKLKYHISKCPLEQVDCVFSWAGCNDKPLRKDIDEHTADTKHMTLLAAACGQLKKDVEILKYENATLKYHIHSAVADNSYPSLPIDITAESGVVHFYSGPCGRHMSARIIEGGLFAETFMLIAFHEGIFDANFQPKLSKIFAKNNNTDAPLITDTEATYKQLPNDVLGTITNCNNLPPGVIKKNIDHLSYTIYAI</sequence>
<dbReference type="InterPro" id="IPR013083">
    <property type="entry name" value="Znf_RING/FYVE/PHD"/>
</dbReference>
<dbReference type="InterPro" id="IPR001293">
    <property type="entry name" value="Znf_TRAF"/>
</dbReference>
<feature type="zinc finger region" description="TRAF-type" evidence="4">
    <location>
        <begin position="399"/>
        <end position="446"/>
    </location>
</feature>
<dbReference type="Pfam" id="PF13923">
    <property type="entry name" value="zf-C3HC4_2"/>
    <property type="match status" value="2"/>
</dbReference>
<dbReference type="PROSITE" id="PS50089">
    <property type="entry name" value="ZF_RING_2"/>
    <property type="match status" value="2"/>
</dbReference>
<feature type="domain" description="TRAF-type" evidence="6">
    <location>
        <begin position="103"/>
        <end position="153"/>
    </location>
</feature>
<evidence type="ECO:0000259" key="6">
    <source>
        <dbReference type="PROSITE" id="PS50145"/>
    </source>
</evidence>
<keyword evidence="3 4" id="KW-0862">Zinc</keyword>
<evidence type="ECO:0000259" key="5">
    <source>
        <dbReference type="PROSITE" id="PS50089"/>
    </source>
</evidence>
<dbReference type="InterPro" id="IPR001841">
    <property type="entry name" value="Znf_RING"/>
</dbReference>
<dbReference type="InParanoid" id="A0A1X7UY97"/>
<feature type="domain" description="TRAF-type" evidence="6">
    <location>
        <begin position="166"/>
        <end position="213"/>
    </location>
</feature>
<dbReference type="PANTHER" id="PTHR10131:SF94">
    <property type="entry name" value="TNF RECEPTOR-ASSOCIATED FACTOR 4"/>
    <property type="match status" value="1"/>
</dbReference>
<feature type="domain" description="TRAF-type" evidence="6">
    <location>
        <begin position="399"/>
        <end position="446"/>
    </location>
</feature>
<dbReference type="Pfam" id="PF13445">
    <property type="entry name" value="zf-RING_UBOX"/>
    <property type="match status" value="1"/>
</dbReference>
<dbReference type="InterPro" id="IPR017907">
    <property type="entry name" value="Znf_RING_CS"/>
</dbReference>
<dbReference type="Pfam" id="PF02176">
    <property type="entry name" value="zf-TRAF"/>
    <property type="match status" value="4"/>
</dbReference>
<feature type="domain" description="TRAF-type" evidence="6">
    <location>
        <begin position="336"/>
        <end position="389"/>
    </location>
</feature>
<organism evidence="7">
    <name type="scientific">Amphimedon queenslandica</name>
    <name type="common">Sponge</name>
    <dbReference type="NCBI Taxonomy" id="400682"/>
    <lineage>
        <taxon>Eukaryota</taxon>
        <taxon>Metazoa</taxon>
        <taxon>Porifera</taxon>
        <taxon>Demospongiae</taxon>
        <taxon>Heteroscleromorpha</taxon>
        <taxon>Haplosclerida</taxon>
        <taxon>Niphatidae</taxon>
        <taxon>Amphimedon</taxon>
    </lineage>
</organism>
<feature type="zinc finger region" description="TRAF-type" evidence="4">
    <location>
        <begin position="103"/>
        <end position="153"/>
    </location>
</feature>
<evidence type="ECO:0000256" key="3">
    <source>
        <dbReference type="ARBA" id="ARBA00022833"/>
    </source>
</evidence>
<dbReference type="PROSITE" id="PS50145">
    <property type="entry name" value="ZF_TRAF"/>
    <property type="match status" value="6"/>
</dbReference>
<evidence type="ECO:0000256" key="4">
    <source>
        <dbReference type="PROSITE-ProRule" id="PRU00207"/>
    </source>
</evidence>
<feature type="zinc finger region" description="TRAF-type" evidence="4">
    <location>
        <begin position="716"/>
        <end position="762"/>
    </location>
</feature>
<dbReference type="AlphaFoldDB" id="A0A1X7UY97"/>
<evidence type="ECO:0000256" key="2">
    <source>
        <dbReference type="ARBA" id="ARBA00022771"/>
    </source>
</evidence>
<dbReference type="PROSITE" id="PS00518">
    <property type="entry name" value="ZF_RING_1"/>
    <property type="match status" value="2"/>
</dbReference>
<feature type="domain" description="TRAF-type" evidence="6">
    <location>
        <begin position="653"/>
        <end position="703"/>
    </location>
</feature>
<dbReference type="PANTHER" id="PTHR10131">
    <property type="entry name" value="TNF RECEPTOR ASSOCIATED FACTOR"/>
    <property type="match status" value="1"/>
</dbReference>
<dbReference type="SUPFAM" id="SSF57850">
    <property type="entry name" value="RING/U-box"/>
    <property type="match status" value="3"/>
</dbReference>
<name>A0A1X7UY97_AMPQE</name>
<feature type="zinc finger region" description="TRAF-type" evidence="4">
    <location>
        <begin position="653"/>
        <end position="703"/>
    </location>
</feature>
<keyword evidence="1 4" id="KW-0479">Metal-binding</keyword>
<evidence type="ECO:0000256" key="1">
    <source>
        <dbReference type="ARBA" id="ARBA00022723"/>
    </source>
</evidence>
<proteinExistence type="predicted"/>
<dbReference type="SMART" id="SM00184">
    <property type="entry name" value="RING"/>
    <property type="match status" value="3"/>
</dbReference>
<protein>
    <recommendedName>
        <fullName evidence="8">RING-type E3 ubiquitin transferase</fullName>
    </recommendedName>
</protein>
<keyword evidence="2 4" id="KW-0863">Zinc-finger</keyword>
<evidence type="ECO:0008006" key="8">
    <source>
        <dbReference type="Google" id="ProtNLM"/>
    </source>
</evidence>
<dbReference type="OrthoDB" id="6105938at2759"/>
<feature type="domain" description="RING-type" evidence="5">
    <location>
        <begin position="573"/>
        <end position="612"/>
    </location>
</feature>
<feature type="domain" description="RING-type" evidence="5">
    <location>
        <begin position="23"/>
        <end position="62"/>
    </location>
</feature>
<dbReference type="SUPFAM" id="SSF49599">
    <property type="entry name" value="TRAF domain-like"/>
    <property type="match status" value="3"/>
</dbReference>